<dbReference type="Gene3D" id="3.40.1080.10">
    <property type="entry name" value="Glutaconate Coenzyme A-transferase"/>
    <property type="match status" value="1"/>
</dbReference>
<organism evidence="1">
    <name type="scientific">freshwater metagenome</name>
    <dbReference type="NCBI Taxonomy" id="449393"/>
    <lineage>
        <taxon>unclassified sequences</taxon>
        <taxon>metagenomes</taxon>
        <taxon>ecological metagenomes</taxon>
    </lineage>
</organism>
<dbReference type="Pfam" id="PF01144">
    <property type="entry name" value="CoA_trans"/>
    <property type="match status" value="1"/>
</dbReference>
<dbReference type="SMART" id="SM00882">
    <property type="entry name" value="CoA_trans"/>
    <property type="match status" value="1"/>
</dbReference>
<accession>A0A6J6E0C7</accession>
<dbReference type="GO" id="GO:0008410">
    <property type="term" value="F:CoA-transferase activity"/>
    <property type="evidence" value="ECO:0007669"/>
    <property type="project" value="InterPro"/>
</dbReference>
<dbReference type="SUPFAM" id="SSF100950">
    <property type="entry name" value="NagB/RpiA/CoA transferase-like"/>
    <property type="match status" value="1"/>
</dbReference>
<reference evidence="1" key="1">
    <citation type="submission" date="2020-05" db="EMBL/GenBank/DDBJ databases">
        <authorList>
            <person name="Chiriac C."/>
            <person name="Salcher M."/>
            <person name="Ghai R."/>
            <person name="Kavagutti S V."/>
        </authorList>
    </citation>
    <scope>NUCLEOTIDE SEQUENCE</scope>
</reference>
<dbReference type="InterPro" id="IPR037171">
    <property type="entry name" value="NagB/RpiA_transferase-like"/>
</dbReference>
<dbReference type="AlphaFoldDB" id="A0A6J6E0C7"/>
<protein>
    <submittedName>
        <fullName evidence="1">Unannotated protein</fullName>
    </submittedName>
</protein>
<proteinExistence type="predicted"/>
<gene>
    <name evidence="1" type="ORF">UFOPK1650_00594</name>
</gene>
<dbReference type="EMBL" id="CAEZTJ010000073">
    <property type="protein sequence ID" value="CAB4568824.1"/>
    <property type="molecule type" value="Genomic_DNA"/>
</dbReference>
<name>A0A6J6E0C7_9ZZZZ</name>
<sequence length="270" mass="28776">MAISEVNRDALVEGEKAPWNSNEMMTIAAARTLKDGMICFVGIGIPSTASILAKATHAPNLVLIYESGTVNTDPKTLPLSIGDPELANRALTVVSMPEIFNYWLQPGRIDVGFLGAAQIDRYANINTTVIGESYEKPKVRLPGAGGATEIAGACKEVIIVLKQTTRTFVSEIDFITSVGFGDGPGAREKNGLIGGGPRYVITDLGILEPDPESKELVLTSIHPGVTLEQIRENTGWDLKVAANLVTTSAPTSSELERVRALVATSSRKKS</sequence>
<dbReference type="PANTHER" id="PTHR43293">
    <property type="entry name" value="ACETATE COA-TRANSFERASE YDIF"/>
    <property type="match status" value="1"/>
</dbReference>
<dbReference type="InterPro" id="IPR004165">
    <property type="entry name" value="CoA_trans_fam_I"/>
</dbReference>
<dbReference type="PANTHER" id="PTHR43293:SF3">
    <property type="entry name" value="CHOLESTEROL RING-CLEAVING HYDROLASE IPDB SUBUNIT"/>
    <property type="match status" value="1"/>
</dbReference>
<evidence type="ECO:0000313" key="1">
    <source>
        <dbReference type="EMBL" id="CAB4568824.1"/>
    </source>
</evidence>